<name>A0A6G8IGS0_9BURK</name>
<dbReference type="AlphaFoldDB" id="A0A6G8IGS0"/>
<dbReference type="SUPFAM" id="SSF48317">
    <property type="entry name" value="Acid phosphatase/Vanadium-dependent haloperoxidase"/>
    <property type="match status" value="1"/>
</dbReference>
<evidence type="ECO:0000259" key="1">
    <source>
        <dbReference type="Pfam" id="PF01569"/>
    </source>
</evidence>
<feature type="domain" description="Phosphatidic acid phosphatase type 2/haloperoxidase" evidence="1">
    <location>
        <begin position="160"/>
        <end position="273"/>
    </location>
</feature>
<dbReference type="Proteomes" id="UP000503162">
    <property type="component" value="Chromosome"/>
</dbReference>
<proteinExistence type="predicted"/>
<dbReference type="KEGG" id="hcz:G9Q37_09275"/>
<evidence type="ECO:0000313" key="2">
    <source>
        <dbReference type="EMBL" id="QIM52319.1"/>
    </source>
</evidence>
<gene>
    <name evidence="2" type="ORF">G9Q37_09275</name>
</gene>
<sequence>MSGMSGMGAANALASADALTLSRAAIVGPFQGPVLQVKWPTFNDNEQNLKRWAPEPRLFAIDFEAREGVSLETDNRRRTATLVYSHRGRSDTLVTLTGPDERLIQQQLQLVAAYADLRPDRSLEIVEQMGYPVAFWSSVIGLTSHRHAKTLQLIELAYNVAAPIIQRIKVAFSITRPDEFSPQIQAMIATPGHGAWPSGHATEGFLIAVLLQKLLDAAAPPQGTQPGNGEACREQLQRLAARIAVNRTVAGVHYPIDSAAGRLLGTALAEFIVARATGGKVHERGFHSALFREADGAPKDFSLDDPMDLPSGQPYTRAAQGKRVPEGPLLSWLWQEALKEWP</sequence>
<reference evidence="2 3" key="1">
    <citation type="submission" date="2020-03" db="EMBL/GenBank/DDBJ databases">
        <title>Hydrogenophaga sp. nov. isolated from cyanobacterial mat.</title>
        <authorList>
            <person name="Thorat V."/>
            <person name="Kirdat K."/>
            <person name="Tiwarekar B."/>
            <person name="Costa E.D."/>
            <person name="Yadav A."/>
        </authorList>
    </citation>
    <scope>NUCLEOTIDE SEQUENCE [LARGE SCALE GENOMIC DNA]</scope>
    <source>
        <strain evidence="2 3">BA0156</strain>
    </source>
</reference>
<dbReference type="Gene3D" id="1.20.144.10">
    <property type="entry name" value="Phosphatidic acid phosphatase type 2/haloperoxidase"/>
    <property type="match status" value="1"/>
</dbReference>
<dbReference type="InterPro" id="IPR036938">
    <property type="entry name" value="PAP2/HPO_sf"/>
</dbReference>
<accession>A0A6G8IGS0</accession>
<dbReference type="EMBL" id="CP049989">
    <property type="protein sequence ID" value="QIM52319.1"/>
    <property type="molecule type" value="Genomic_DNA"/>
</dbReference>
<evidence type="ECO:0000313" key="3">
    <source>
        <dbReference type="Proteomes" id="UP000503162"/>
    </source>
</evidence>
<protein>
    <submittedName>
        <fullName evidence="2">Phosphatase PAP2 family protein</fullName>
    </submittedName>
</protein>
<keyword evidence="3" id="KW-1185">Reference proteome</keyword>
<dbReference type="InterPro" id="IPR000326">
    <property type="entry name" value="PAP2/HPO"/>
</dbReference>
<organism evidence="2 3">
    <name type="scientific">Hydrogenophaga crocea</name>
    <dbReference type="NCBI Taxonomy" id="2716225"/>
    <lineage>
        <taxon>Bacteria</taxon>
        <taxon>Pseudomonadati</taxon>
        <taxon>Pseudomonadota</taxon>
        <taxon>Betaproteobacteria</taxon>
        <taxon>Burkholderiales</taxon>
        <taxon>Comamonadaceae</taxon>
        <taxon>Hydrogenophaga</taxon>
    </lineage>
</organism>
<dbReference type="RefSeq" id="WP_166226921.1">
    <property type="nucleotide sequence ID" value="NZ_CP049989.1"/>
</dbReference>
<dbReference type="Pfam" id="PF01569">
    <property type="entry name" value="PAP2"/>
    <property type="match status" value="1"/>
</dbReference>